<reference evidence="2" key="1">
    <citation type="journal article" date="2012" name="Science">
        <title>Fermentation, hydrogen, and sulfur metabolism in multiple uncultivated bacterial phyla.</title>
        <authorList>
            <person name="Wrighton K.C."/>
            <person name="Thomas B.C."/>
            <person name="Sharon I."/>
            <person name="Miller C.S."/>
            <person name="Castelle C.J."/>
            <person name="VerBerkmoes N.C."/>
            <person name="Wilkins M.J."/>
            <person name="Hettich R.L."/>
            <person name="Lipton M.S."/>
            <person name="Williams K.H."/>
            <person name="Long P.E."/>
            <person name="Banfield J.F."/>
        </authorList>
    </citation>
    <scope>NUCLEOTIDE SEQUENCE [LARGE SCALE GENOMIC DNA]</scope>
</reference>
<accession>K1YA74</accession>
<evidence type="ECO:0000259" key="1">
    <source>
        <dbReference type="Pfam" id="PF00814"/>
    </source>
</evidence>
<dbReference type="Pfam" id="PF00814">
    <property type="entry name" value="TsaD"/>
    <property type="match status" value="1"/>
</dbReference>
<evidence type="ECO:0000313" key="2">
    <source>
        <dbReference type="EMBL" id="EKD29338.1"/>
    </source>
</evidence>
<gene>
    <name evidence="2" type="ORF">ACD_78C00441G0010</name>
</gene>
<dbReference type="Gene3D" id="3.30.420.40">
    <property type="match status" value="1"/>
</dbReference>
<dbReference type="InterPro" id="IPR000905">
    <property type="entry name" value="Gcp-like_dom"/>
</dbReference>
<feature type="domain" description="Gcp-like" evidence="1">
    <location>
        <begin position="40"/>
        <end position="94"/>
    </location>
</feature>
<comment type="caution">
    <text evidence="2">The sequence shown here is derived from an EMBL/GenBank/DDBJ whole genome shotgun (WGS) entry which is preliminary data.</text>
</comment>
<dbReference type="AlphaFoldDB" id="K1YA74"/>
<dbReference type="InterPro" id="IPR043129">
    <property type="entry name" value="ATPase_NBD"/>
</dbReference>
<dbReference type="EMBL" id="AMFJ01034441">
    <property type="protein sequence ID" value="EKD29338.1"/>
    <property type="molecule type" value="Genomic_DNA"/>
</dbReference>
<sequence length="189" mass="21892">MHLFIDTISTPATYLLFSSERTILSQEFIELRWRESEYFLVSLLQFLKKNKMEYEDLKGVVIVNGPGSFTAMRIITLTINTLSFVHPVPLYGIDYFTLSELSMSGYPLLLRANRGEYLVQKKKNTQARLIAIPDIPPGEYFWMGDINDFTSASISIQSNLRYDVFCRNFQSENPVQRIEPIYIKKPNIS</sequence>
<organism evidence="2">
    <name type="scientific">uncultured bacterium</name>
    <name type="common">gcode 4</name>
    <dbReference type="NCBI Taxonomy" id="1234023"/>
    <lineage>
        <taxon>Bacteria</taxon>
        <taxon>environmental samples</taxon>
    </lineage>
</organism>
<proteinExistence type="predicted"/>
<name>K1YA74_9BACT</name>
<protein>
    <recommendedName>
        <fullName evidence="1">Gcp-like domain-containing protein</fullName>
    </recommendedName>
</protein>
<dbReference type="SUPFAM" id="SSF53067">
    <property type="entry name" value="Actin-like ATPase domain"/>
    <property type="match status" value="1"/>
</dbReference>